<feature type="region of interest" description="Disordered" evidence="3">
    <location>
        <begin position="166"/>
        <end position="186"/>
    </location>
</feature>
<dbReference type="Pfam" id="PF04082">
    <property type="entry name" value="Fungal_trans"/>
    <property type="match status" value="1"/>
</dbReference>
<name>A0A9P4J7P9_9PEZI</name>
<proteinExistence type="predicted"/>
<keyword evidence="6" id="KW-1185">Reference proteome</keyword>
<evidence type="ECO:0000259" key="4">
    <source>
        <dbReference type="SMART" id="SM00906"/>
    </source>
</evidence>
<reference evidence="5" key="1">
    <citation type="journal article" date="2020" name="Stud. Mycol.">
        <title>101 Dothideomycetes genomes: a test case for predicting lifestyles and emergence of pathogens.</title>
        <authorList>
            <person name="Haridas S."/>
            <person name="Albert R."/>
            <person name="Binder M."/>
            <person name="Bloem J."/>
            <person name="Labutti K."/>
            <person name="Salamov A."/>
            <person name="Andreopoulos B."/>
            <person name="Baker S."/>
            <person name="Barry K."/>
            <person name="Bills G."/>
            <person name="Bluhm B."/>
            <person name="Cannon C."/>
            <person name="Castanera R."/>
            <person name="Culley D."/>
            <person name="Daum C."/>
            <person name="Ezra D."/>
            <person name="Gonzalez J."/>
            <person name="Henrissat B."/>
            <person name="Kuo A."/>
            <person name="Liang C."/>
            <person name="Lipzen A."/>
            <person name="Lutzoni F."/>
            <person name="Magnuson J."/>
            <person name="Mondo S."/>
            <person name="Nolan M."/>
            <person name="Ohm R."/>
            <person name="Pangilinan J."/>
            <person name="Park H.-J."/>
            <person name="Ramirez L."/>
            <person name="Alfaro M."/>
            <person name="Sun H."/>
            <person name="Tritt A."/>
            <person name="Yoshinaga Y."/>
            <person name="Zwiers L.-H."/>
            <person name="Turgeon B."/>
            <person name="Goodwin S."/>
            <person name="Spatafora J."/>
            <person name="Crous P."/>
            <person name="Grigoriev I."/>
        </authorList>
    </citation>
    <scope>NUCLEOTIDE SEQUENCE</scope>
    <source>
        <strain evidence="5">CBS 260.36</strain>
    </source>
</reference>
<keyword evidence="1" id="KW-0539">Nucleus</keyword>
<dbReference type="SMART" id="SM00906">
    <property type="entry name" value="Fungal_trans"/>
    <property type="match status" value="1"/>
</dbReference>
<evidence type="ECO:0000256" key="3">
    <source>
        <dbReference type="SAM" id="MobiDB-lite"/>
    </source>
</evidence>
<dbReference type="InterPro" id="IPR050987">
    <property type="entry name" value="AtrR-like"/>
</dbReference>
<dbReference type="GO" id="GO:0003677">
    <property type="term" value="F:DNA binding"/>
    <property type="evidence" value="ECO:0007669"/>
    <property type="project" value="InterPro"/>
</dbReference>
<dbReference type="EMBL" id="ML996081">
    <property type="protein sequence ID" value="KAF2156893.1"/>
    <property type="molecule type" value="Genomic_DNA"/>
</dbReference>
<feature type="domain" description="Xylanolytic transcriptional activator regulatory" evidence="4">
    <location>
        <begin position="308"/>
        <end position="381"/>
    </location>
</feature>
<evidence type="ECO:0000313" key="6">
    <source>
        <dbReference type="Proteomes" id="UP000799439"/>
    </source>
</evidence>
<evidence type="ECO:0000313" key="5">
    <source>
        <dbReference type="EMBL" id="KAF2156893.1"/>
    </source>
</evidence>
<feature type="coiled-coil region" evidence="2">
    <location>
        <begin position="56"/>
        <end position="83"/>
    </location>
</feature>
<evidence type="ECO:0000256" key="1">
    <source>
        <dbReference type="ARBA" id="ARBA00023242"/>
    </source>
</evidence>
<protein>
    <recommendedName>
        <fullName evidence="4">Xylanolytic transcriptional activator regulatory domain-containing protein</fullName>
    </recommendedName>
</protein>
<dbReference type="GO" id="GO:0008270">
    <property type="term" value="F:zinc ion binding"/>
    <property type="evidence" value="ECO:0007669"/>
    <property type="project" value="InterPro"/>
</dbReference>
<organism evidence="5 6">
    <name type="scientific">Myriangium duriaei CBS 260.36</name>
    <dbReference type="NCBI Taxonomy" id="1168546"/>
    <lineage>
        <taxon>Eukaryota</taxon>
        <taxon>Fungi</taxon>
        <taxon>Dikarya</taxon>
        <taxon>Ascomycota</taxon>
        <taxon>Pezizomycotina</taxon>
        <taxon>Dothideomycetes</taxon>
        <taxon>Dothideomycetidae</taxon>
        <taxon>Myriangiales</taxon>
        <taxon>Myriangiaceae</taxon>
        <taxon>Myriangium</taxon>
    </lineage>
</organism>
<keyword evidence="2" id="KW-0175">Coiled coil</keyword>
<sequence>MYCKLLHGSASLSHSTQIGCGYTTSGRFVAIVARHVHIVELLHLRSQEHKDRVNVTKQYETKIDRIESRLANIEKLLQQSATTGSSSSTRETPSDSILDHFEDAYSVQAPDDNDLGFRAESTAAKNVFEQAVSRDAAVQQDVPLRRSLDALRGMVDRVHLDIEGSLKDPNAVSTTGSTSTPPPPTWPQVKPLLERFAKKGLSAFNWLSPATFDDFCRLSRVVYEHGQDVLPHERLLVYSLLCNICTELSGVDHGKAADYAHNLARTFSYLLLQALDALPILTPPSLPAVEALLTAAATTIGLCKPSLAWTLCSTAARMCQTLGYNRLAHNDSVSDPLFQRKVMVFWSIYVLDRNTSLRLGRAPALQDYDIDTPMLTSDKLYPSEVVTMVSFWVGCAGIQGKMCAQLYGPLASSLTWDERACTAERLADELKHLHHEMDKSMRNCPLPNREKSTSAEELLIQGQNIMVCSTLTTALYAIPSGHPRRSRALQAARKCLRMSRQISNTYEGNVYSWTVYCHWMLLHTPLTPFTGVFCNIIAHPRTSGEDLQLLKDFVASLEPGRRVSEGIEQFYQLCSIFVHIAQAYVNIKVQQYSKVAADAVDVASSQDLEPTINDFEEHLTALGLFGLPNTSNDLQDVELDQFSDKANLLDWYSGNASLYALLEQDLNELNDFKHGT</sequence>
<gene>
    <name evidence="5" type="ORF">K461DRAFT_289264</name>
</gene>
<dbReference type="CDD" id="cd12148">
    <property type="entry name" value="fungal_TF_MHR"/>
    <property type="match status" value="1"/>
</dbReference>
<dbReference type="GO" id="GO:0003700">
    <property type="term" value="F:DNA-binding transcription factor activity"/>
    <property type="evidence" value="ECO:0007669"/>
    <property type="project" value="InterPro"/>
</dbReference>
<dbReference type="Proteomes" id="UP000799439">
    <property type="component" value="Unassembled WGS sequence"/>
</dbReference>
<accession>A0A9P4J7P9</accession>
<dbReference type="PANTHER" id="PTHR46910">
    <property type="entry name" value="TRANSCRIPTION FACTOR PDR1"/>
    <property type="match status" value="1"/>
</dbReference>
<dbReference type="GO" id="GO:0006351">
    <property type="term" value="P:DNA-templated transcription"/>
    <property type="evidence" value="ECO:0007669"/>
    <property type="project" value="InterPro"/>
</dbReference>
<dbReference type="PANTHER" id="PTHR46910:SF5">
    <property type="entry name" value="ZN(II)2CYS6 TRANSCRIPTION FACTOR (EUROFUNG)"/>
    <property type="match status" value="1"/>
</dbReference>
<comment type="caution">
    <text evidence="5">The sequence shown here is derived from an EMBL/GenBank/DDBJ whole genome shotgun (WGS) entry which is preliminary data.</text>
</comment>
<dbReference type="OrthoDB" id="103819at2759"/>
<dbReference type="InterPro" id="IPR007219">
    <property type="entry name" value="XnlR_reg_dom"/>
</dbReference>
<dbReference type="AlphaFoldDB" id="A0A9P4J7P9"/>
<evidence type="ECO:0000256" key="2">
    <source>
        <dbReference type="SAM" id="Coils"/>
    </source>
</evidence>